<evidence type="ECO:0000313" key="2">
    <source>
        <dbReference type="EMBL" id="QJA76544.1"/>
    </source>
</evidence>
<proteinExistence type="predicted"/>
<accession>A0A6M3K398</accession>
<dbReference type="AlphaFoldDB" id="A0A6M3K398"/>
<protein>
    <submittedName>
        <fullName evidence="2">Uncharacterized protein</fullName>
    </submittedName>
</protein>
<reference evidence="2" key="1">
    <citation type="submission" date="2020-03" db="EMBL/GenBank/DDBJ databases">
        <title>The deep terrestrial virosphere.</title>
        <authorList>
            <person name="Holmfeldt K."/>
            <person name="Nilsson E."/>
            <person name="Simone D."/>
            <person name="Lopez-Fernandez M."/>
            <person name="Wu X."/>
            <person name="de Brujin I."/>
            <person name="Lundin D."/>
            <person name="Andersson A."/>
            <person name="Bertilsson S."/>
            <person name="Dopson M."/>
        </authorList>
    </citation>
    <scope>NUCLEOTIDE SEQUENCE</scope>
    <source>
        <strain evidence="2">MM415A01489</strain>
        <strain evidence="1">MM415B01245</strain>
    </source>
</reference>
<gene>
    <name evidence="2" type="ORF">MM415A01489_0022</name>
    <name evidence="1" type="ORF">MM415B01245_0022</name>
</gene>
<dbReference type="EMBL" id="MT141381">
    <property type="protein sequence ID" value="QJA59710.1"/>
    <property type="molecule type" value="Genomic_DNA"/>
</dbReference>
<sequence length="72" mass="8614">MNSYDTPIYWYLFKHKPQTLQALSDYQRKHYGCKLEKPEQPMQKPIEIPVNETSEELVRLMQFPPSAEGHNY</sequence>
<name>A0A6M3K398_9ZZZZ</name>
<dbReference type="EMBL" id="MT142230">
    <property type="protein sequence ID" value="QJA76544.1"/>
    <property type="molecule type" value="Genomic_DNA"/>
</dbReference>
<organism evidence="2">
    <name type="scientific">viral metagenome</name>
    <dbReference type="NCBI Taxonomy" id="1070528"/>
    <lineage>
        <taxon>unclassified sequences</taxon>
        <taxon>metagenomes</taxon>
        <taxon>organismal metagenomes</taxon>
    </lineage>
</organism>
<evidence type="ECO:0000313" key="1">
    <source>
        <dbReference type="EMBL" id="QJA59710.1"/>
    </source>
</evidence>